<dbReference type="Gene3D" id="2.130.10.10">
    <property type="entry name" value="YVTN repeat-like/Quinoprotein amine dehydrogenase"/>
    <property type="match status" value="1"/>
</dbReference>
<keyword evidence="1" id="KW-1185">Reference proteome</keyword>
<name>A0A1I7XJK1_HETBA</name>
<evidence type="ECO:0000313" key="1">
    <source>
        <dbReference type="Proteomes" id="UP000095283"/>
    </source>
</evidence>
<organism evidence="1 2">
    <name type="scientific">Heterorhabditis bacteriophora</name>
    <name type="common">Entomopathogenic nematode worm</name>
    <dbReference type="NCBI Taxonomy" id="37862"/>
    <lineage>
        <taxon>Eukaryota</taxon>
        <taxon>Metazoa</taxon>
        <taxon>Ecdysozoa</taxon>
        <taxon>Nematoda</taxon>
        <taxon>Chromadorea</taxon>
        <taxon>Rhabditida</taxon>
        <taxon>Rhabditina</taxon>
        <taxon>Rhabditomorpha</taxon>
        <taxon>Strongyloidea</taxon>
        <taxon>Heterorhabditidae</taxon>
        <taxon>Heterorhabditis</taxon>
    </lineage>
</organism>
<reference evidence="2" key="1">
    <citation type="submission" date="2016-11" db="UniProtKB">
        <authorList>
            <consortium name="WormBaseParasite"/>
        </authorList>
    </citation>
    <scope>IDENTIFICATION</scope>
</reference>
<dbReference type="Proteomes" id="UP000095283">
    <property type="component" value="Unplaced"/>
</dbReference>
<dbReference type="WBParaSite" id="Hba_17688">
    <property type="protein sequence ID" value="Hba_17688"/>
    <property type="gene ID" value="Hba_17688"/>
</dbReference>
<protein>
    <submittedName>
        <fullName evidence="2">WD_REPEATS_REGION domain-containing protein</fullName>
    </submittedName>
</protein>
<dbReference type="PANTHER" id="PTHR24098:SF0">
    <property type="entry name" value="OUTER SEGMENT 5"/>
    <property type="match status" value="1"/>
</dbReference>
<accession>A0A1I7XJK1</accession>
<dbReference type="InterPro" id="IPR015943">
    <property type="entry name" value="WD40/YVTN_repeat-like_dom_sf"/>
</dbReference>
<dbReference type="GO" id="GO:0060271">
    <property type="term" value="P:cilium assembly"/>
    <property type="evidence" value="ECO:0007669"/>
    <property type="project" value="TreeGrafter"/>
</dbReference>
<sequence length="69" mass="7612">MSHLGRVEKSVDAHHGAAISTRWSPDGTGLLTCKIIFTNQSGEDGTVKMWSRNGMLRSVLVQLPVPIHW</sequence>
<dbReference type="PANTHER" id="PTHR24098">
    <property type="entry name" value="OUTER SEGMENT 5"/>
    <property type="match status" value="1"/>
</dbReference>
<dbReference type="GO" id="GO:0005929">
    <property type="term" value="C:cilium"/>
    <property type="evidence" value="ECO:0007669"/>
    <property type="project" value="TreeGrafter"/>
</dbReference>
<dbReference type="AlphaFoldDB" id="A0A1I7XJK1"/>
<proteinExistence type="predicted"/>
<dbReference type="GO" id="GO:0030992">
    <property type="term" value="C:intraciliary transport particle B"/>
    <property type="evidence" value="ECO:0007669"/>
    <property type="project" value="TreeGrafter"/>
</dbReference>
<evidence type="ECO:0000313" key="2">
    <source>
        <dbReference type="WBParaSite" id="Hba_17688"/>
    </source>
</evidence>